<feature type="domain" description="CobQ/CobB/MinD/ParA nucleotide binding" evidence="1">
    <location>
        <begin position="3"/>
        <end position="77"/>
    </location>
</feature>
<dbReference type="RefSeq" id="WP_085216778.1">
    <property type="nucleotide sequence ID" value="NZ_FXAM01000004.1"/>
</dbReference>
<dbReference type="AlphaFoldDB" id="A0A1Y6D487"/>
<reference evidence="2 3" key="1">
    <citation type="submission" date="2016-12" db="EMBL/GenBank/DDBJ databases">
        <authorList>
            <person name="Song W.-J."/>
            <person name="Kurnit D.M."/>
        </authorList>
    </citation>
    <scope>NUCLEOTIDE SEQUENCE [LARGE SCALE GENOMIC DNA]</scope>
    <source>
        <strain evidence="2 3">175</strain>
    </source>
</reference>
<dbReference type="STRING" id="1760988.SAMN02949497_0014"/>
<dbReference type="Proteomes" id="UP000192923">
    <property type="component" value="Unassembled WGS sequence"/>
</dbReference>
<dbReference type="OrthoDB" id="69313at2"/>
<gene>
    <name evidence="2" type="ORF">SAMN02949497_0014</name>
</gene>
<evidence type="ECO:0000313" key="3">
    <source>
        <dbReference type="Proteomes" id="UP000192923"/>
    </source>
</evidence>
<dbReference type="InterPro" id="IPR002586">
    <property type="entry name" value="CobQ/CobB/MinD/ParA_Nub-bd_dom"/>
</dbReference>
<dbReference type="InterPro" id="IPR027417">
    <property type="entry name" value="P-loop_NTPase"/>
</dbReference>
<dbReference type="PANTHER" id="PTHR13696">
    <property type="entry name" value="P-LOOP CONTAINING NUCLEOSIDE TRIPHOSPHATE HYDROLASE"/>
    <property type="match status" value="1"/>
</dbReference>
<evidence type="ECO:0000313" key="2">
    <source>
        <dbReference type="EMBL" id="SMF97758.1"/>
    </source>
</evidence>
<dbReference type="EMBL" id="FXAM01000004">
    <property type="protein sequence ID" value="SMF97758.1"/>
    <property type="molecule type" value="Genomic_DNA"/>
</dbReference>
<dbReference type="CDD" id="cd02042">
    <property type="entry name" value="ParAB_family"/>
    <property type="match status" value="1"/>
</dbReference>
<sequence>MIILIGGEKGGTGKTTLATTLAALRALAGRDVLLIDTDIQGSASDWAQQRGDSGARRVACVQKFGKGLQAEVLDLAGRYQDIVIDAGGRDSVELRAALVVAGRAYIPVQPSQFDLWTLDRMDGLVGAAQGFNPGLEARMVLCRASTHPSVGDRRDATALMADFPHLALSPAAIHDRAAYRKAAREGLCVEELRPKDAKAAEETLALYQEAFRE</sequence>
<keyword evidence="3" id="KW-1185">Reference proteome</keyword>
<name>A0A1Y6D487_9GAMM</name>
<dbReference type="Pfam" id="PF01656">
    <property type="entry name" value="CbiA"/>
    <property type="match status" value="1"/>
</dbReference>
<dbReference type="PANTHER" id="PTHR13696:SF96">
    <property type="entry name" value="COBQ_COBB_MIND_PARA NUCLEOTIDE BINDING DOMAIN-CONTAINING PROTEIN"/>
    <property type="match status" value="1"/>
</dbReference>
<dbReference type="PIRSF" id="PIRSF009320">
    <property type="entry name" value="Nuc_binding_HP_1000"/>
    <property type="match status" value="1"/>
</dbReference>
<dbReference type="SUPFAM" id="SSF52540">
    <property type="entry name" value="P-loop containing nucleoside triphosphate hydrolases"/>
    <property type="match status" value="1"/>
</dbReference>
<protein>
    <submittedName>
        <fullName evidence="2">Chromosome partitioning protein</fullName>
    </submittedName>
</protein>
<evidence type="ECO:0000259" key="1">
    <source>
        <dbReference type="Pfam" id="PF01656"/>
    </source>
</evidence>
<accession>A0A1Y6D487</accession>
<organism evidence="2 3">
    <name type="scientific">Methylomagnum ishizawai</name>
    <dbReference type="NCBI Taxonomy" id="1760988"/>
    <lineage>
        <taxon>Bacteria</taxon>
        <taxon>Pseudomonadati</taxon>
        <taxon>Pseudomonadota</taxon>
        <taxon>Gammaproteobacteria</taxon>
        <taxon>Methylococcales</taxon>
        <taxon>Methylococcaceae</taxon>
        <taxon>Methylomagnum</taxon>
    </lineage>
</organism>
<dbReference type="Gene3D" id="3.40.50.300">
    <property type="entry name" value="P-loop containing nucleotide triphosphate hydrolases"/>
    <property type="match status" value="1"/>
</dbReference>
<dbReference type="InterPro" id="IPR050678">
    <property type="entry name" value="DNA_Partitioning_ATPase"/>
</dbReference>
<proteinExistence type="predicted"/>